<evidence type="ECO:0000256" key="3">
    <source>
        <dbReference type="ARBA" id="ARBA00022723"/>
    </source>
</evidence>
<keyword evidence="8" id="KW-0804">Transcription</keyword>
<dbReference type="SUPFAM" id="SSF56425">
    <property type="entry name" value="Succinate dehydrogenase/fumarate reductase flavoprotein, catalytic domain"/>
    <property type="match status" value="1"/>
</dbReference>
<evidence type="ECO:0000256" key="4">
    <source>
        <dbReference type="ARBA" id="ARBA00022833"/>
    </source>
</evidence>
<proteinExistence type="predicted"/>
<dbReference type="InterPro" id="IPR001138">
    <property type="entry name" value="Zn2Cys6_DnaBD"/>
</dbReference>
<evidence type="ECO:0000256" key="5">
    <source>
        <dbReference type="ARBA" id="ARBA00023002"/>
    </source>
</evidence>
<reference evidence="12 13" key="1">
    <citation type="journal article" date="2014" name="BMC Genomics">
        <title>Comparative genome sequencing reveals chemotype-specific gene clusters in the toxigenic black mold Stachybotrys.</title>
        <authorList>
            <person name="Semeiks J."/>
            <person name="Borek D."/>
            <person name="Otwinowski Z."/>
            <person name="Grishin N.V."/>
        </authorList>
    </citation>
    <scope>NUCLEOTIDE SEQUENCE [LARGE SCALE GENOMIC DNA]</scope>
    <source>
        <strain evidence="12 13">IBT 40285</strain>
    </source>
</reference>
<keyword evidence="6" id="KW-0805">Transcription regulation</keyword>
<dbReference type="InterPro" id="IPR036864">
    <property type="entry name" value="Zn2-C6_fun-type_DNA-bd_sf"/>
</dbReference>
<dbReference type="CDD" id="cd12148">
    <property type="entry name" value="fungal_TF_MHR"/>
    <property type="match status" value="1"/>
</dbReference>
<dbReference type="GO" id="GO:0016491">
    <property type="term" value="F:oxidoreductase activity"/>
    <property type="evidence" value="ECO:0007669"/>
    <property type="project" value="UniProtKB-KW"/>
</dbReference>
<dbReference type="GO" id="GO:0003677">
    <property type="term" value="F:DNA binding"/>
    <property type="evidence" value="ECO:0007669"/>
    <property type="project" value="UniProtKB-KW"/>
</dbReference>
<evidence type="ECO:0000256" key="8">
    <source>
        <dbReference type="ARBA" id="ARBA00023163"/>
    </source>
</evidence>
<dbReference type="InParanoid" id="A0A084QWQ3"/>
<accession>A0A084QWQ3</accession>
<feature type="region of interest" description="Disordered" evidence="10">
    <location>
        <begin position="106"/>
        <end position="131"/>
    </location>
</feature>
<dbReference type="Gene3D" id="4.10.240.10">
    <property type="entry name" value="Zn(2)-C6 fungal-type DNA-binding domain"/>
    <property type="match status" value="1"/>
</dbReference>
<evidence type="ECO:0000256" key="1">
    <source>
        <dbReference type="ARBA" id="ARBA00004123"/>
    </source>
</evidence>
<dbReference type="NCBIfam" id="NF006130">
    <property type="entry name" value="PRK08274.1"/>
    <property type="match status" value="1"/>
</dbReference>
<evidence type="ECO:0000256" key="10">
    <source>
        <dbReference type="SAM" id="MobiDB-lite"/>
    </source>
</evidence>
<dbReference type="SMART" id="SM00066">
    <property type="entry name" value="GAL4"/>
    <property type="match status" value="1"/>
</dbReference>
<dbReference type="Gene3D" id="3.50.50.60">
    <property type="entry name" value="FAD/NAD(P)-binding domain"/>
    <property type="match status" value="1"/>
</dbReference>
<dbReference type="PANTHER" id="PTHR31313">
    <property type="entry name" value="TY1 ENHANCER ACTIVATOR"/>
    <property type="match status" value="1"/>
</dbReference>
<dbReference type="GO" id="GO:0008270">
    <property type="term" value="F:zinc ion binding"/>
    <property type="evidence" value="ECO:0007669"/>
    <property type="project" value="InterPro"/>
</dbReference>
<gene>
    <name evidence="12" type="ORF">S40285_02518</name>
</gene>
<keyword evidence="2" id="KW-0285">Flavoprotein</keyword>
<protein>
    <recommendedName>
        <fullName evidence="11">Zn(2)-C6 fungal-type domain-containing protein</fullName>
    </recommendedName>
</protein>
<evidence type="ECO:0000313" key="13">
    <source>
        <dbReference type="Proteomes" id="UP000028524"/>
    </source>
</evidence>
<evidence type="ECO:0000259" key="11">
    <source>
        <dbReference type="PROSITE" id="PS50048"/>
    </source>
</evidence>
<dbReference type="InterPro" id="IPR027477">
    <property type="entry name" value="Succ_DH/fumarate_Rdtase_cat_sf"/>
</dbReference>
<dbReference type="GO" id="GO:0000981">
    <property type="term" value="F:DNA-binding transcription factor activity, RNA polymerase II-specific"/>
    <property type="evidence" value="ECO:0007669"/>
    <property type="project" value="InterPro"/>
</dbReference>
<dbReference type="Proteomes" id="UP000028524">
    <property type="component" value="Unassembled WGS sequence"/>
</dbReference>
<dbReference type="SUPFAM" id="SSF57701">
    <property type="entry name" value="Zn2/Cys6 DNA-binding domain"/>
    <property type="match status" value="1"/>
</dbReference>
<keyword evidence="7" id="KW-0238">DNA-binding</keyword>
<evidence type="ECO:0000313" key="12">
    <source>
        <dbReference type="EMBL" id="KFA68388.1"/>
    </source>
</evidence>
<dbReference type="InterPro" id="IPR003953">
    <property type="entry name" value="FAD-dep_OxRdtase_2_FAD-bd"/>
</dbReference>
<dbReference type="STRING" id="1283841.A0A084QWQ3"/>
<keyword evidence="3" id="KW-0479">Metal-binding</keyword>
<feature type="compositionally biased region" description="Basic and acidic residues" evidence="10">
    <location>
        <begin position="171"/>
        <end position="181"/>
    </location>
</feature>
<dbReference type="Pfam" id="PF04082">
    <property type="entry name" value="Fungal_trans"/>
    <property type="match status" value="1"/>
</dbReference>
<dbReference type="CDD" id="cd00067">
    <property type="entry name" value="GAL4"/>
    <property type="match status" value="1"/>
</dbReference>
<dbReference type="InterPro" id="IPR051615">
    <property type="entry name" value="Transcr_Regulatory_Elem"/>
</dbReference>
<evidence type="ECO:0000256" key="7">
    <source>
        <dbReference type="ARBA" id="ARBA00023125"/>
    </source>
</evidence>
<dbReference type="PROSITE" id="PS50048">
    <property type="entry name" value="ZN2_CY6_FUNGAL_2"/>
    <property type="match status" value="1"/>
</dbReference>
<feature type="region of interest" description="Disordered" evidence="10">
    <location>
        <begin position="153"/>
        <end position="181"/>
    </location>
</feature>
<evidence type="ECO:0000256" key="9">
    <source>
        <dbReference type="ARBA" id="ARBA00023242"/>
    </source>
</evidence>
<dbReference type="GO" id="GO:0006351">
    <property type="term" value="P:DNA-templated transcription"/>
    <property type="evidence" value="ECO:0007669"/>
    <property type="project" value="InterPro"/>
</dbReference>
<evidence type="ECO:0000256" key="6">
    <source>
        <dbReference type="ARBA" id="ARBA00023015"/>
    </source>
</evidence>
<keyword evidence="13" id="KW-1185">Reference proteome</keyword>
<sequence length="1198" mass="131962">MSSASLPPNKRPRIIARACLLCRTRKTRCDGQQPQCTACVNLNKQCEYKFQNPRERPTFSRIHGLESRLSTLENFVVILHLAEPEERERLLNAAVDAHGVVTVPLDLPSRHQHRPPDRDQNHSPVEPVSTEDELSISHFISRVGAGTEVLRNFGPSSALHVPPKRSSGPTESRKQPGPHDRQCDALFANAALQRQLEHKLSEKNLIEGVPTNIALHLLNCHWSRQHHTLLLTYRPAIMRDLRQAGPHASPFLVNAIFACSSKFSGLLEVRDDPANPASAGCRFFTRCDKLLAQEGLLMQSTISTVAGLLLLGSTYNARGETSKGWLYCGYALRMVYDLGLHLDPTETTDAPEEIEIRRRVFWGAFIYDKLQGLYLGRPVAINVRDSRVSHELFDTYEEMDLFLSPASMGVAINSPMPIRSVSTFQQLCLLSKIMTTIINAFYVIGAMVSDAQSSLQSVEAALEQWKDNLPAELEFSPWASRQANKQPPNVMILHSLYYTLLILLHRPFISDGHMRAAGFPSRSWERCSEASQCISHIARCFRDAFTLSSAPYLLGYTIYVACTIHVRNVVSQREDASFLHESVCCLDELCTANPGIAKPVSIIRRMMKDNAIETNKGVNQPQIADLTTPSLESLDLDAIISMFPTSDFQSTGNDASGTHYPDLSYDPLFGFMDEHSASMITSRVWDVLIVGSGNAGFSAALSATDSGARNVLLIDKCPQSWVGGNSYFTAGAYRITHDGLPDILPLVNNVSEIQAANIELAPYTGADFSADMRKVCAGRSDPRLSEALIGDSNGAIKWLASKGVRFQLSFNRQAYEVGGKIKFWGGLCVKTEDGGKGLINDELAAARRQDVQFSWSTALHHVERQPSTDLLQATVTVDGSTKAIITRALIFAAGGFEANPKMRSEFLGPGWDMAMVRGTPYNTGDCLEFAIRDLDAKPVGNWSGCHATCWDANANPDIGDREASNEYTKSGYPLGLMLNTNGDRFVDEGVDMRNYTYAKFGRAILGQPEHVAFQVWDARTTSWLREEEYREERVERISADSLDKLANKCVARGLHNKDQFLDTIHTYNKAVYAHRKEHPNSKWDPAIKDGLSTQSSSMKLPLAKSNWALPLDKGPFLAVKVTCGVTFTFGGLQVDASTAQLLSSTTGKPLPGLYCVGEMMGGLFYDNYPGGSGLTSGTVFGRRAGEAAAKAASVASRL</sequence>
<feature type="domain" description="Zn(2)-C6 fungal-type" evidence="11">
    <location>
        <begin position="18"/>
        <end position="48"/>
    </location>
</feature>
<dbReference type="Pfam" id="PF00172">
    <property type="entry name" value="Zn_clus"/>
    <property type="match status" value="1"/>
</dbReference>
<dbReference type="AlphaFoldDB" id="A0A084QWQ3"/>
<keyword evidence="4" id="KW-0862">Zinc</keyword>
<keyword evidence="9" id="KW-0539">Nucleus</keyword>
<comment type="subcellular location">
    <subcellularLocation>
        <location evidence="1">Nucleus</location>
    </subcellularLocation>
</comment>
<dbReference type="Pfam" id="PF00890">
    <property type="entry name" value="FAD_binding_2"/>
    <property type="match status" value="1"/>
</dbReference>
<organism evidence="12 13">
    <name type="scientific">Stachybotrys chlorohalonatus (strain IBT 40285)</name>
    <dbReference type="NCBI Taxonomy" id="1283841"/>
    <lineage>
        <taxon>Eukaryota</taxon>
        <taxon>Fungi</taxon>
        <taxon>Dikarya</taxon>
        <taxon>Ascomycota</taxon>
        <taxon>Pezizomycotina</taxon>
        <taxon>Sordariomycetes</taxon>
        <taxon>Hypocreomycetidae</taxon>
        <taxon>Hypocreales</taxon>
        <taxon>Stachybotryaceae</taxon>
        <taxon>Stachybotrys</taxon>
    </lineage>
</organism>
<dbReference type="EMBL" id="KL659896">
    <property type="protein sequence ID" value="KFA68388.1"/>
    <property type="molecule type" value="Genomic_DNA"/>
</dbReference>
<dbReference type="SMART" id="SM00906">
    <property type="entry name" value="Fungal_trans"/>
    <property type="match status" value="1"/>
</dbReference>
<dbReference type="SUPFAM" id="SSF51905">
    <property type="entry name" value="FAD/NAD(P)-binding domain"/>
    <property type="match status" value="1"/>
</dbReference>
<dbReference type="PANTHER" id="PTHR31313:SF86">
    <property type="entry name" value="ZN(2)-C6 FUNGAL-TYPE DOMAIN-CONTAINING PROTEIN"/>
    <property type="match status" value="1"/>
</dbReference>
<dbReference type="GO" id="GO:0005634">
    <property type="term" value="C:nucleus"/>
    <property type="evidence" value="ECO:0007669"/>
    <property type="project" value="UniProtKB-SubCell"/>
</dbReference>
<keyword evidence="5" id="KW-0560">Oxidoreductase</keyword>
<dbReference type="Gene3D" id="3.90.700.10">
    <property type="entry name" value="Succinate dehydrogenase/fumarate reductase flavoprotein, catalytic domain"/>
    <property type="match status" value="1"/>
</dbReference>
<dbReference type="InterPro" id="IPR007219">
    <property type="entry name" value="XnlR_reg_dom"/>
</dbReference>
<evidence type="ECO:0000256" key="2">
    <source>
        <dbReference type="ARBA" id="ARBA00022630"/>
    </source>
</evidence>
<dbReference type="HOGENOM" id="CLU_271070_0_0_1"/>
<dbReference type="OrthoDB" id="7777654at2759"/>
<name>A0A084QWQ3_STAC4</name>
<dbReference type="InterPro" id="IPR036188">
    <property type="entry name" value="FAD/NAD-bd_sf"/>
</dbReference>
<dbReference type="PROSITE" id="PS00463">
    <property type="entry name" value="ZN2_CY6_FUNGAL_1"/>
    <property type="match status" value="1"/>
</dbReference>